<proteinExistence type="inferred from homology"/>
<sequence>MISIENQYGTVEISQEYFSNLVGKAASECFGVVGMVSSPAQGLRAAIRGKKTPDEGVRVRTSGGGLIVDLHIVVIYGMNIAAVTRSIVNRVRYTVEQATGLEVAKVNVFVDAMKTENA</sequence>
<comment type="similarity">
    <text evidence="1">Belongs to the asp23 family.</text>
</comment>
<dbReference type="PANTHER" id="PTHR34297:SF2">
    <property type="entry name" value="ASP23_GLS24 FAMILY ENVELOPE STRESS RESPONSE PROTEIN"/>
    <property type="match status" value="1"/>
</dbReference>
<dbReference type="AlphaFoldDB" id="A0A498CQI7"/>
<gene>
    <name evidence="2" type="ORF">D4A47_02055</name>
</gene>
<comment type="caution">
    <text evidence="2">The sequence shown here is derived from an EMBL/GenBank/DDBJ whole genome shotgun (WGS) entry which is preliminary data.</text>
</comment>
<dbReference type="EMBL" id="RCHT01000001">
    <property type="protein sequence ID" value="RLL14787.1"/>
    <property type="molecule type" value="Genomic_DNA"/>
</dbReference>
<dbReference type="InterPro" id="IPR005531">
    <property type="entry name" value="Asp23"/>
</dbReference>
<organism evidence="2 3">
    <name type="scientific">Anaerotruncus massiliensis</name>
    <name type="common">ex Liu et al. 2021</name>
    <dbReference type="NCBI Taxonomy" id="2321404"/>
    <lineage>
        <taxon>Bacteria</taxon>
        <taxon>Bacillati</taxon>
        <taxon>Bacillota</taxon>
        <taxon>Clostridia</taxon>
        <taxon>Eubacteriales</taxon>
        <taxon>Oscillospiraceae</taxon>
        <taxon>Anaerotruncus</taxon>
    </lineage>
</organism>
<name>A0A498CQI7_9FIRM</name>
<protein>
    <submittedName>
        <fullName evidence="2">Asp23/Gls24 family envelope stress response protein</fullName>
    </submittedName>
</protein>
<dbReference type="PANTHER" id="PTHR34297">
    <property type="entry name" value="HYPOTHETICAL CYTOSOLIC PROTEIN-RELATED"/>
    <property type="match status" value="1"/>
</dbReference>
<evidence type="ECO:0000256" key="1">
    <source>
        <dbReference type="ARBA" id="ARBA00005721"/>
    </source>
</evidence>
<evidence type="ECO:0000313" key="2">
    <source>
        <dbReference type="EMBL" id="RLL14787.1"/>
    </source>
</evidence>
<keyword evidence="3" id="KW-1185">Reference proteome</keyword>
<reference evidence="2 3" key="1">
    <citation type="submission" date="2018-10" db="EMBL/GenBank/DDBJ databases">
        <title>Anaerotruncus faecis sp. nov., isolated from human feces.</title>
        <authorList>
            <person name="Wang Y.-J."/>
        </authorList>
    </citation>
    <scope>NUCLEOTIDE SEQUENCE [LARGE SCALE GENOMIC DNA]</scope>
    <source>
        <strain evidence="2 3">22A2-44</strain>
    </source>
</reference>
<dbReference type="RefSeq" id="WP_101551237.1">
    <property type="nucleotide sequence ID" value="NZ_DBFBJK010000173.1"/>
</dbReference>
<evidence type="ECO:0000313" key="3">
    <source>
        <dbReference type="Proteomes" id="UP000276301"/>
    </source>
</evidence>
<accession>A0A498CQI7</accession>
<dbReference type="Pfam" id="PF03780">
    <property type="entry name" value="Asp23"/>
    <property type="match status" value="1"/>
</dbReference>
<dbReference type="Proteomes" id="UP000276301">
    <property type="component" value="Unassembled WGS sequence"/>
</dbReference>